<feature type="compositionally biased region" description="Basic and acidic residues" evidence="6">
    <location>
        <begin position="1"/>
        <end position="12"/>
    </location>
</feature>
<protein>
    <recommendedName>
        <fullName evidence="8">Major facilitator superfamily (MFS) profile domain-containing protein</fullName>
    </recommendedName>
</protein>
<dbReference type="GO" id="GO:0016020">
    <property type="term" value="C:membrane"/>
    <property type="evidence" value="ECO:0007669"/>
    <property type="project" value="UniProtKB-SubCell"/>
</dbReference>
<comment type="subcellular location">
    <subcellularLocation>
        <location evidence="1">Membrane</location>
        <topology evidence="1">Multi-pass membrane protein</topology>
    </subcellularLocation>
</comment>
<dbReference type="Proteomes" id="UP001234581">
    <property type="component" value="Unassembled WGS sequence"/>
</dbReference>
<dbReference type="PROSITE" id="PS50850">
    <property type="entry name" value="MFS"/>
    <property type="match status" value="1"/>
</dbReference>
<evidence type="ECO:0000256" key="5">
    <source>
        <dbReference type="ARBA" id="ARBA00023136"/>
    </source>
</evidence>
<feature type="transmembrane region" description="Helical" evidence="7">
    <location>
        <begin position="445"/>
        <end position="462"/>
    </location>
</feature>
<dbReference type="GO" id="GO:0022857">
    <property type="term" value="F:transmembrane transporter activity"/>
    <property type="evidence" value="ECO:0007669"/>
    <property type="project" value="InterPro"/>
</dbReference>
<evidence type="ECO:0000313" key="9">
    <source>
        <dbReference type="EMBL" id="KAJ8662693.1"/>
    </source>
</evidence>
<dbReference type="InterPro" id="IPR011701">
    <property type="entry name" value="MFS"/>
</dbReference>
<name>A0AAD7Y2G4_9FUNG</name>
<evidence type="ECO:0000313" key="10">
    <source>
        <dbReference type="Proteomes" id="UP001234581"/>
    </source>
</evidence>
<feature type="domain" description="Major facilitator superfamily (MFS) profile" evidence="8">
    <location>
        <begin position="54"/>
        <end position="468"/>
    </location>
</feature>
<keyword evidence="5 7" id="KW-0472">Membrane</keyword>
<keyword evidence="4 7" id="KW-1133">Transmembrane helix</keyword>
<evidence type="ECO:0000256" key="3">
    <source>
        <dbReference type="ARBA" id="ARBA00022692"/>
    </source>
</evidence>
<feature type="transmembrane region" description="Helical" evidence="7">
    <location>
        <begin position="283"/>
        <end position="305"/>
    </location>
</feature>
<feature type="transmembrane region" description="Helical" evidence="7">
    <location>
        <begin position="46"/>
        <end position="64"/>
    </location>
</feature>
<dbReference type="AlphaFoldDB" id="A0AAD7Y2G4"/>
<keyword evidence="3 7" id="KW-0812">Transmembrane</keyword>
<comment type="caution">
    <text evidence="9">The sequence shown here is derived from an EMBL/GenBank/DDBJ whole genome shotgun (WGS) entry which is preliminary data.</text>
</comment>
<dbReference type="PANTHER" id="PTHR43791:SF36">
    <property type="entry name" value="TRANSPORTER, PUTATIVE (AFU_ORTHOLOGUE AFUA_6G08340)-RELATED"/>
    <property type="match status" value="1"/>
</dbReference>
<dbReference type="EMBL" id="JARTCD010000004">
    <property type="protein sequence ID" value="KAJ8662693.1"/>
    <property type="molecule type" value="Genomic_DNA"/>
</dbReference>
<feature type="region of interest" description="Disordered" evidence="6">
    <location>
        <begin position="1"/>
        <end position="31"/>
    </location>
</feature>
<evidence type="ECO:0000256" key="1">
    <source>
        <dbReference type="ARBA" id="ARBA00004141"/>
    </source>
</evidence>
<feature type="transmembrane region" description="Helical" evidence="7">
    <location>
        <begin position="180"/>
        <end position="202"/>
    </location>
</feature>
<feature type="transmembrane region" description="Helical" evidence="7">
    <location>
        <begin position="348"/>
        <end position="368"/>
    </location>
</feature>
<dbReference type="Gene3D" id="1.20.1250.20">
    <property type="entry name" value="MFS general substrate transporter like domains"/>
    <property type="match status" value="2"/>
</dbReference>
<feature type="transmembrane region" description="Helical" evidence="7">
    <location>
        <begin position="214"/>
        <end position="236"/>
    </location>
</feature>
<feature type="transmembrane region" description="Helical" evidence="7">
    <location>
        <begin position="317"/>
        <end position="336"/>
    </location>
</feature>
<dbReference type="InterPro" id="IPR036259">
    <property type="entry name" value="MFS_trans_sf"/>
</dbReference>
<keyword evidence="2" id="KW-0813">Transport</keyword>
<evidence type="ECO:0000256" key="7">
    <source>
        <dbReference type="SAM" id="Phobius"/>
    </source>
</evidence>
<gene>
    <name evidence="9" type="ORF">O0I10_001657</name>
</gene>
<feature type="compositionally biased region" description="Low complexity" evidence="6">
    <location>
        <begin position="20"/>
        <end position="31"/>
    </location>
</feature>
<proteinExistence type="predicted"/>
<dbReference type="SUPFAM" id="SSF103473">
    <property type="entry name" value="MFS general substrate transporter"/>
    <property type="match status" value="1"/>
</dbReference>
<feature type="transmembrane region" description="Helical" evidence="7">
    <location>
        <begin position="145"/>
        <end position="168"/>
    </location>
</feature>
<dbReference type="FunFam" id="1.20.1250.20:FF:000057">
    <property type="entry name" value="MFS general substrate transporter"/>
    <property type="match status" value="1"/>
</dbReference>
<dbReference type="PANTHER" id="PTHR43791">
    <property type="entry name" value="PERMEASE-RELATED"/>
    <property type="match status" value="1"/>
</dbReference>
<feature type="transmembrane region" description="Helical" evidence="7">
    <location>
        <begin position="374"/>
        <end position="398"/>
    </location>
</feature>
<evidence type="ECO:0000256" key="2">
    <source>
        <dbReference type="ARBA" id="ARBA00022448"/>
    </source>
</evidence>
<evidence type="ECO:0000259" key="8">
    <source>
        <dbReference type="PROSITE" id="PS50850"/>
    </source>
</evidence>
<evidence type="ECO:0000256" key="4">
    <source>
        <dbReference type="ARBA" id="ARBA00022989"/>
    </source>
</evidence>
<dbReference type="InterPro" id="IPR020846">
    <property type="entry name" value="MFS_dom"/>
</dbReference>
<feature type="transmembrane region" description="Helical" evidence="7">
    <location>
        <begin position="410"/>
        <end position="433"/>
    </location>
</feature>
<feature type="transmembrane region" description="Helical" evidence="7">
    <location>
        <begin position="90"/>
        <end position="108"/>
    </location>
</feature>
<sequence>MSKGKDLEHEPLLPRGSDVASSSTTTTATTTEEVLTAEEKLIEKRLIRKLDLSLLLWGFLAYWANGLDRNNMPNAYTTGMKEDLDLHNAAYNWAVTMFFIGYVCLQIPCNAIMPKVRPRIMMPLSVCLWGAMVSFMATVKTHAGLFGLRICLGFAEAPFYTGMIYLLGNWYTHQELGTRIAIFTAGHHFSGSFSGLISGAIAQTLDGAHGMRGWKWLFITEGLIAICIGIVGFMVLPDYPHNTRFLSSEERHVAIKRLEVQGKKVIATGFNMATLHNVCATPYIYLFIIIFICHHIGIGILQQFAIILREMGYDASFANYMTVPIYIVAVPVIVIQGHLSDRYGKRHMHIEIAASFALISYILLVVVNHGHVPVALLFVCMYMVVPLLGTVSIMMAWNNEIHQADAETRALAIAIVNTIGSLASEFIKVAAWTVTQAPEYRTGKIVSMCTTALMIVISYVTYKLEEKRIMLPKGRDDAL</sequence>
<dbReference type="GeneID" id="83209075"/>
<keyword evidence="10" id="KW-1185">Reference proteome</keyword>
<dbReference type="RefSeq" id="XP_058347606.1">
    <property type="nucleotide sequence ID" value="XM_058481749.1"/>
</dbReference>
<accession>A0AAD7Y2G4</accession>
<reference evidence="9 10" key="1">
    <citation type="submission" date="2023-03" db="EMBL/GenBank/DDBJ databases">
        <title>Genome sequence of Lichtheimia ornata CBS 291.66.</title>
        <authorList>
            <person name="Mohabir J.T."/>
            <person name="Shea T.P."/>
            <person name="Kurbessoian T."/>
            <person name="Berby B."/>
            <person name="Fontaine J."/>
            <person name="Livny J."/>
            <person name="Gnirke A."/>
            <person name="Stajich J.E."/>
            <person name="Cuomo C.A."/>
        </authorList>
    </citation>
    <scope>NUCLEOTIDE SEQUENCE [LARGE SCALE GENOMIC DNA]</scope>
    <source>
        <strain evidence="9">CBS 291.66</strain>
    </source>
</reference>
<dbReference type="Pfam" id="PF07690">
    <property type="entry name" value="MFS_1"/>
    <property type="match status" value="1"/>
</dbReference>
<organism evidence="9 10">
    <name type="scientific">Lichtheimia ornata</name>
    <dbReference type="NCBI Taxonomy" id="688661"/>
    <lineage>
        <taxon>Eukaryota</taxon>
        <taxon>Fungi</taxon>
        <taxon>Fungi incertae sedis</taxon>
        <taxon>Mucoromycota</taxon>
        <taxon>Mucoromycotina</taxon>
        <taxon>Mucoromycetes</taxon>
        <taxon>Mucorales</taxon>
        <taxon>Lichtheimiaceae</taxon>
        <taxon>Lichtheimia</taxon>
    </lineage>
</organism>
<evidence type="ECO:0000256" key="6">
    <source>
        <dbReference type="SAM" id="MobiDB-lite"/>
    </source>
</evidence>